<gene>
    <name evidence="2" type="ORF">ACFQPB_15835</name>
</gene>
<dbReference type="Pfam" id="PF09686">
    <property type="entry name" value="Plasmid_RAQPRD"/>
    <property type="match status" value="1"/>
</dbReference>
<protein>
    <submittedName>
        <fullName evidence="2">RAQPRD family integrative conjugative element protein</fullName>
    </submittedName>
</protein>
<keyword evidence="3" id="KW-1185">Reference proteome</keyword>
<evidence type="ECO:0000313" key="2">
    <source>
        <dbReference type="EMBL" id="MFC7410336.1"/>
    </source>
</evidence>
<sequence>MTPICHTSCQSQDAAAAVPKEGKPSVHRAWMLAVLLACGAVTTTAHADEDVDRENLARIAHEISRVKLMVAEAAKASDQGHQPQRIKFRYDWLVQDLQMLQDGVTTHVDAPRQPRPVAPLRGDYRQ</sequence>
<feature type="region of interest" description="Disordered" evidence="1">
    <location>
        <begin position="105"/>
        <end position="126"/>
    </location>
</feature>
<proteinExistence type="predicted"/>
<evidence type="ECO:0000256" key="1">
    <source>
        <dbReference type="SAM" id="MobiDB-lite"/>
    </source>
</evidence>
<reference evidence="3" key="1">
    <citation type="journal article" date="2019" name="Int. J. Syst. Evol. Microbiol.">
        <title>The Global Catalogue of Microorganisms (GCM) 10K type strain sequencing project: providing services to taxonomists for standard genome sequencing and annotation.</title>
        <authorList>
            <consortium name="The Broad Institute Genomics Platform"/>
            <consortium name="The Broad Institute Genome Sequencing Center for Infectious Disease"/>
            <person name="Wu L."/>
            <person name="Ma J."/>
        </authorList>
    </citation>
    <scope>NUCLEOTIDE SEQUENCE [LARGE SCALE GENOMIC DNA]</scope>
    <source>
        <strain evidence="3">CGMCC 1.12371</strain>
    </source>
</reference>
<organism evidence="2 3">
    <name type="scientific">Hydrogenophaga atypica</name>
    <dbReference type="NCBI Taxonomy" id="249409"/>
    <lineage>
        <taxon>Bacteria</taxon>
        <taxon>Pseudomonadati</taxon>
        <taxon>Pseudomonadota</taxon>
        <taxon>Betaproteobacteria</taxon>
        <taxon>Burkholderiales</taxon>
        <taxon>Comamonadaceae</taxon>
        <taxon>Hydrogenophaga</taxon>
    </lineage>
</organism>
<dbReference type="InterPro" id="IPR019110">
    <property type="entry name" value="Uncharacterised_RAQPRD"/>
</dbReference>
<accession>A0ABW2QLP6</accession>
<evidence type="ECO:0000313" key="3">
    <source>
        <dbReference type="Proteomes" id="UP001596501"/>
    </source>
</evidence>
<name>A0ABW2QLP6_9BURK</name>
<comment type="caution">
    <text evidence="2">The sequence shown here is derived from an EMBL/GenBank/DDBJ whole genome shotgun (WGS) entry which is preliminary data.</text>
</comment>
<dbReference type="RefSeq" id="WP_382225248.1">
    <property type="nucleotide sequence ID" value="NZ_JBHTCA010000014.1"/>
</dbReference>
<dbReference type="Proteomes" id="UP001596501">
    <property type="component" value="Unassembled WGS sequence"/>
</dbReference>
<dbReference type="EMBL" id="JBHTCA010000014">
    <property type="protein sequence ID" value="MFC7410336.1"/>
    <property type="molecule type" value="Genomic_DNA"/>
</dbReference>